<protein>
    <submittedName>
        <fullName evidence="3">DUF4437 domain-containing protein</fullName>
    </submittedName>
</protein>
<feature type="signal peptide" evidence="1">
    <location>
        <begin position="1"/>
        <end position="23"/>
    </location>
</feature>
<dbReference type="EMBL" id="VBOR01000036">
    <property type="protein sequence ID" value="TMQ50345.1"/>
    <property type="molecule type" value="Genomic_DNA"/>
</dbReference>
<accession>A0A538SG49</accession>
<comment type="caution">
    <text evidence="3">The sequence shown here is derived from an EMBL/GenBank/DDBJ whole genome shotgun (WGS) entry which is preliminary data.</text>
</comment>
<dbReference type="Proteomes" id="UP000316292">
    <property type="component" value="Unassembled WGS sequence"/>
</dbReference>
<name>A0A538SG49_UNCEI</name>
<dbReference type="CDD" id="cd06989">
    <property type="entry name" value="cupin_DRT102"/>
    <property type="match status" value="1"/>
</dbReference>
<feature type="domain" description="ChrR-like cupin" evidence="2">
    <location>
        <begin position="51"/>
        <end position="151"/>
    </location>
</feature>
<feature type="chain" id="PRO_5022241353" evidence="1">
    <location>
        <begin position="24"/>
        <end position="181"/>
    </location>
</feature>
<reference evidence="3 4" key="1">
    <citation type="journal article" date="2019" name="Nat. Microbiol.">
        <title>Mediterranean grassland soil C-N compound turnover is dependent on rainfall and depth, and is mediated by genomically divergent microorganisms.</title>
        <authorList>
            <person name="Diamond S."/>
            <person name="Andeer P.F."/>
            <person name="Li Z."/>
            <person name="Crits-Christoph A."/>
            <person name="Burstein D."/>
            <person name="Anantharaman K."/>
            <person name="Lane K.R."/>
            <person name="Thomas B.C."/>
            <person name="Pan C."/>
            <person name="Northen T.R."/>
            <person name="Banfield J.F."/>
        </authorList>
    </citation>
    <scope>NUCLEOTIDE SEQUENCE [LARGE SCALE GENOMIC DNA]</scope>
    <source>
        <strain evidence="3">WS_1</strain>
    </source>
</reference>
<dbReference type="AlphaFoldDB" id="A0A538SG49"/>
<dbReference type="InterPro" id="IPR011051">
    <property type="entry name" value="RmlC_Cupin_sf"/>
</dbReference>
<dbReference type="InterPro" id="IPR025979">
    <property type="entry name" value="ChrR-like_cupin_dom"/>
</dbReference>
<dbReference type="InterPro" id="IPR014710">
    <property type="entry name" value="RmlC-like_jellyroll"/>
</dbReference>
<sequence>MKRQLIFSTLLWGLIAPLSCLHAAEAVKTDAAKTEAAKAEGQAPASGHRVFVPADIKWVEGPASLPKGAKVFVLHGDPNAPGIFTIRVRIPAGYKVPPHFHPADEQVTVLSGTFSMGMGDTWNDANMRALPAGSFSMVPTGAHHYAGSRTGAVIQVHAMGPWGITYVNPKDDPRNQKPATK</sequence>
<dbReference type="SUPFAM" id="SSF51182">
    <property type="entry name" value="RmlC-like cupins"/>
    <property type="match status" value="1"/>
</dbReference>
<organism evidence="3 4">
    <name type="scientific">Eiseniibacteriota bacterium</name>
    <dbReference type="NCBI Taxonomy" id="2212470"/>
    <lineage>
        <taxon>Bacteria</taxon>
        <taxon>Candidatus Eiseniibacteriota</taxon>
    </lineage>
</organism>
<evidence type="ECO:0000313" key="4">
    <source>
        <dbReference type="Proteomes" id="UP000316292"/>
    </source>
</evidence>
<proteinExistence type="predicted"/>
<dbReference type="Gene3D" id="2.60.120.10">
    <property type="entry name" value="Jelly Rolls"/>
    <property type="match status" value="1"/>
</dbReference>
<gene>
    <name evidence="3" type="ORF">E6K71_02850</name>
</gene>
<evidence type="ECO:0000259" key="2">
    <source>
        <dbReference type="Pfam" id="PF12973"/>
    </source>
</evidence>
<keyword evidence="1" id="KW-0732">Signal</keyword>
<dbReference type="Pfam" id="PF12973">
    <property type="entry name" value="Cupin_7"/>
    <property type="match status" value="1"/>
</dbReference>
<evidence type="ECO:0000256" key="1">
    <source>
        <dbReference type="SAM" id="SignalP"/>
    </source>
</evidence>
<evidence type="ECO:0000313" key="3">
    <source>
        <dbReference type="EMBL" id="TMQ50345.1"/>
    </source>
</evidence>